<dbReference type="PROSITE" id="PS51192">
    <property type="entry name" value="HELICASE_ATP_BIND_1"/>
    <property type="match status" value="1"/>
</dbReference>
<evidence type="ECO:0000256" key="2">
    <source>
        <dbReference type="ARBA" id="ARBA00022801"/>
    </source>
</evidence>
<dbReference type="InterPro" id="IPR000629">
    <property type="entry name" value="RNA-helicase_DEAD-box_CS"/>
</dbReference>
<dbReference type="PROSITE" id="PS51194">
    <property type="entry name" value="HELICASE_CTER"/>
    <property type="match status" value="1"/>
</dbReference>
<evidence type="ECO:0000313" key="11">
    <source>
        <dbReference type="EMBL" id="OFI32622.1"/>
    </source>
</evidence>
<dbReference type="HAMAP" id="MF_00967">
    <property type="entry name" value="DEAD_helicase_SrmB"/>
    <property type="match status" value="1"/>
</dbReference>
<dbReference type="GO" id="GO:0005829">
    <property type="term" value="C:cytosol"/>
    <property type="evidence" value="ECO:0007669"/>
    <property type="project" value="TreeGrafter"/>
</dbReference>
<dbReference type="PROSITE" id="PS00039">
    <property type="entry name" value="DEAD_ATP_HELICASE"/>
    <property type="match status" value="1"/>
</dbReference>
<dbReference type="InterPro" id="IPR014001">
    <property type="entry name" value="Helicase_ATP-bd"/>
</dbReference>
<gene>
    <name evidence="5" type="primary">srmB</name>
    <name evidence="11" type="ORF">BFC17_05565</name>
</gene>
<accession>A0A1E8F9N4</accession>
<dbReference type="SMART" id="SM00490">
    <property type="entry name" value="HELICc"/>
    <property type="match status" value="1"/>
</dbReference>
<dbReference type="InterPro" id="IPR044742">
    <property type="entry name" value="DEAD/DEAH_RhlB"/>
</dbReference>
<protein>
    <recommendedName>
        <fullName evidence="5">ATP-dependent RNA helicase SrmB</fullName>
        <ecNumber evidence="5">3.6.4.13</ecNumber>
    </recommendedName>
</protein>
<dbReference type="GO" id="GO:0003676">
    <property type="term" value="F:nucleic acid binding"/>
    <property type="evidence" value="ECO:0007669"/>
    <property type="project" value="InterPro"/>
</dbReference>
<dbReference type="EC" id="3.6.4.13" evidence="5"/>
<dbReference type="Pfam" id="PF00270">
    <property type="entry name" value="DEAD"/>
    <property type="match status" value="1"/>
</dbReference>
<keyword evidence="5" id="KW-0690">Ribosome biogenesis</keyword>
<evidence type="ECO:0000256" key="6">
    <source>
        <dbReference type="PROSITE-ProRule" id="PRU00552"/>
    </source>
</evidence>
<sequence length="405" mass="45279">MTFEQLELDDDLCRALADMGLTRPTTIQSMVVPVAMDGKDVLASAPTGTGKTLGFLLPACQFLLDFPRKQPGATRILVLTPTRELALQVYEQAVAVSRYTDIVCGVITGGINYGTDKETLSQNLDILVATPGRLFEHIEQETADCRDIECLILDEADRMLDMGFSSIVNQIASEARWRKQNMLFSATLEGAGVRHFAEDLLNEPEVIEADPPRREKAKIHQWYHLADDLEHKLALLEKILKEQITSAIVFVKTRERLQWLREQLQKRGLMVCYLQGEMPQDKRIAALASFKSGKLNILLATDVAARGIDVPNVSHVINFDMPRKADVYVHRIGRTGRAGAKGTAISLIEAHDFEMIGKVCRYMDEPMKARFVDGLRPKHKAPEIKAKKKKAKSSKTAKKAKKKKG</sequence>
<dbReference type="PANTHER" id="PTHR47959:SF3">
    <property type="entry name" value="ATP-DEPENDENT RNA HELICASE SRMB"/>
    <property type="match status" value="1"/>
</dbReference>
<dbReference type="GO" id="GO:0016887">
    <property type="term" value="F:ATP hydrolysis activity"/>
    <property type="evidence" value="ECO:0007669"/>
    <property type="project" value="RHEA"/>
</dbReference>
<dbReference type="InterPro" id="IPR014014">
    <property type="entry name" value="RNA_helicase_DEAD_Q_motif"/>
</dbReference>
<dbReference type="InterPro" id="IPR027417">
    <property type="entry name" value="P-loop_NTPase"/>
</dbReference>
<dbReference type="AlphaFoldDB" id="A0A1E8F9N4"/>
<dbReference type="GO" id="GO:0003724">
    <property type="term" value="F:RNA helicase activity"/>
    <property type="evidence" value="ECO:0007669"/>
    <property type="project" value="UniProtKB-UniRule"/>
</dbReference>
<comment type="catalytic activity">
    <reaction evidence="5">
        <text>ATP + H2O = ADP + phosphate + H(+)</text>
        <dbReference type="Rhea" id="RHEA:13065"/>
        <dbReference type="ChEBI" id="CHEBI:15377"/>
        <dbReference type="ChEBI" id="CHEBI:15378"/>
        <dbReference type="ChEBI" id="CHEBI:30616"/>
        <dbReference type="ChEBI" id="CHEBI:43474"/>
        <dbReference type="ChEBI" id="CHEBI:456216"/>
        <dbReference type="EC" id="3.6.4.13"/>
    </reaction>
</comment>
<name>A0A1E8F9N4_9ALTE</name>
<keyword evidence="1 5" id="KW-0547">Nucleotide-binding</keyword>
<dbReference type="SUPFAM" id="SSF52540">
    <property type="entry name" value="P-loop containing nucleoside triphosphate hydrolases"/>
    <property type="match status" value="1"/>
</dbReference>
<feature type="region of interest" description="Disordered" evidence="7">
    <location>
        <begin position="375"/>
        <end position="405"/>
    </location>
</feature>
<comment type="subcellular location">
    <subcellularLocation>
        <location evidence="5">Cytoplasm</location>
    </subcellularLocation>
</comment>
<dbReference type="Pfam" id="PF00271">
    <property type="entry name" value="Helicase_C"/>
    <property type="match status" value="1"/>
</dbReference>
<evidence type="ECO:0000256" key="3">
    <source>
        <dbReference type="ARBA" id="ARBA00022806"/>
    </source>
</evidence>
<dbReference type="GO" id="GO:0000027">
    <property type="term" value="P:ribosomal large subunit assembly"/>
    <property type="evidence" value="ECO:0007669"/>
    <property type="project" value="UniProtKB-UniRule"/>
</dbReference>
<dbReference type="InterPro" id="IPR011545">
    <property type="entry name" value="DEAD/DEAH_box_helicase_dom"/>
</dbReference>
<evidence type="ECO:0000259" key="8">
    <source>
        <dbReference type="PROSITE" id="PS51192"/>
    </source>
</evidence>
<dbReference type="CDD" id="cd18787">
    <property type="entry name" value="SF2_C_DEAD"/>
    <property type="match status" value="1"/>
</dbReference>
<dbReference type="GO" id="GO:0005524">
    <property type="term" value="F:ATP binding"/>
    <property type="evidence" value="ECO:0007669"/>
    <property type="project" value="UniProtKB-UniRule"/>
</dbReference>
<dbReference type="SMART" id="SM00487">
    <property type="entry name" value="DEXDc"/>
    <property type="match status" value="1"/>
</dbReference>
<feature type="short sequence motif" description="Q motif" evidence="6">
    <location>
        <begin position="1"/>
        <end position="29"/>
    </location>
</feature>
<evidence type="ECO:0000313" key="12">
    <source>
        <dbReference type="Proteomes" id="UP000176037"/>
    </source>
</evidence>
<dbReference type="InterPro" id="IPR001650">
    <property type="entry name" value="Helicase_C-like"/>
</dbReference>
<feature type="domain" description="Helicase C-terminal" evidence="9">
    <location>
        <begin position="228"/>
        <end position="383"/>
    </location>
</feature>
<comment type="subunit">
    <text evidence="5">Interacts with the 50S ribosomal subunit.</text>
</comment>
<dbReference type="RefSeq" id="WP_070178150.1">
    <property type="nucleotide sequence ID" value="NZ_BMJR01000005.1"/>
</dbReference>
<evidence type="ECO:0000259" key="10">
    <source>
        <dbReference type="PROSITE" id="PS51195"/>
    </source>
</evidence>
<keyword evidence="4 5" id="KW-0067">ATP-binding</keyword>
<dbReference type="PANTHER" id="PTHR47959">
    <property type="entry name" value="ATP-DEPENDENT RNA HELICASE RHLE-RELATED"/>
    <property type="match status" value="1"/>
</dbReference>
<dbReference type="PROSITE" id="PS51195">
    <property type="entry name" value="Q_MOTIF"/>
    <property type="match status" value="1"/>
</dbReference>
<keyword evidence="3 5" id="KW-0347">Helicase</keyword>
<comment type="similarity">
    <text evidence="5">Belongs to the DEAD box helicase family. SrmB subfamily.</text>
</comment>
<dbReference type="InterPro" id="IPR050079">
    <property type="entry name" value="DEAD_box_RNA_helicase"/>
</dbReference>
<evidence type="ECO:0000256" key="1">
    <source>
        <dbReference type="ARBA" id="ARBA00022741"/>
    </source>
</evidence>
<feature type="compositionally biased region" description="Basic and acidic residues" evidence="7">
    <location>
        <begin position="375"/>
        <end position="385"/>
    </location>
</feature>
<organism evidence="11 12">
    <name type="scientific">Alteromonas lipolytica</name>
    <dbReference type="NCBI Taxonomy" id="1856405"/>
    <lineage>
        <taxon>Bacteria</taxon>
        <taxon>Pseudomonadati</taxon>
        <taxon>Pseudomonadota</taxon>
        <taxon>Gammaproteobacteria</taxon>
        <taxon>Alteromonadales</taxon>
        <taxon>Alteromonadaceae</taxon>
        <taxon>Alteromonas/Salinimonas group</taxon>
        <taxon>Alteromonas</taxon>
    </lineage>
</organism>
<keyword evidence="2 5" id="KW-0378">Hydrolase</keyword>
<evidence type="ECO:0000256" key="7">
    <source>
        <dbReference type="SAM" id="MobiDB-lite"/>
    </source>
</evidence>
<dbReference type="Proteomes" id="UP000176037">
    <property type="component" value="Unassembled WGS sequence"/>
</dbReference>
<evidence type="ECO:0000256" key="4">
    <source>
        <dbReference type="ARBA" id="ARBA00022840"/>
    </source>
</evidence>
<dbReference type="EMBL" id="MJIC01000016">
    <property type="protein sequence ID" value="OFI32622.1"/>
    <property type="molecule type" value="Genomic_DNA"/>
</dbReference>
<comment type="caution">
    <text evidence="11">The sequence shown here is derived from an EMBL/GenBank/DDBJ whole genome shotgun (WGS) entry which is preliminary data.</text>
</comment>
<dbReference type="NCBIfam" id="NF008394">
    <property type="entry name" value="PRK11192.1"/>
    <property type="match status" value="1"/>
</dbReference>
<dbReference type="CDD" id="cd00268">
    <property type="entry name" value="DEADc"/>
    <property type="match status" value="1"/>
</dbReference>
<keyword evidence="5" id="KW-0963">Cytoplasm</keyword>
<feature type="domain" description="Helicase ATP-binding" evidence="8">
    <location>
        <begin position="32"/>
        <end position="206"/>
    </location>
</feature>
<dbReference type="Gene3D" id="3.40.50.300">
    <property type="entry name" value="P-loop containing nucleotide triphosphate hydrolases"/>
    <property type="match status" value="2"/>
</dbReference>
<dbReference type="InterPro" id="IPR028621">
    <property type="entry name" value="DEAD_helicase_SrmB"/>
</dbReference>
<keyword evidence="12" id="KW-1185">Reference proteome</keyword>
<proteinExistence type="inferred from homology"/>
<dbReference type="STRING" id="1856405.BFC17_05565"/>
<evidence type="ECO:0000256" key="5">
    <source>
        <dbReference type="HAMAP-Rule" id="MF_00967"/>
    </source>
</evidence>
<feature type="domain" description="DEAD-box RNA helicase Q" evidence="10">
    <location>
        <begin position="1"/>
        <end position="29"/>
    </location>
</feature>
<reference evidence="11 12" key="1">
    <citation type="submission" date="2016-09" db="EMBL/GenBank/DDBJ databases">
        <title>Alteromonas lipolytica, a new species isolated from sea water.</title>
        <authorList>
            <person name="Wu Y.-H."/>
            <person name="Cheng H."/>
            <person name="Xu X.-W."/>
        </authorList>
    </citation>
    <scope>NUCLEOTIDE SEQUENCE [LARGE SCALE GENOMIC DNA]</scope>
    <source>
        <strain evidence="11 12">JW12</strain>
    </source>
</reference>
<dbReference type="OrthoDB" id="9805696at2"/>
<comment type="function">
    <text evidence="5">DEAD-box RNA helicase involved in the assembly of the 50S ribosomal subunit at low temperature. Exhibits RNA-stimulated ATP hydrolysis and RNA unwinding activity.</text>
</comment>
<feature type="compositionally biased region" description="Basic residues" evidence="7">
    <location>
        <begin position="386"/>
        <end position="405"/>
    </location>
</feature>
<evidence type="ECO:0000259" key="9">
    <source>
        <dbReference type="PROSITE" id="PS51194"/>
    </source>
</evidence>